<name>A0AAE1E5H7_9GAST</name>
<dbReference type="EMBL" id="JAWDGP010001204">
    <property type="protein sequence ID" value="KAK3793588.1"/>
    <property type="molecule type" value="Genomic_DNA"/>
</dbReference>
<dbReference type="Proteomes" id="UP001283361">
    <property type="component" value="Unassembled WGS sequence"/>
</dbReference>
<accession>A0AAE1E5H7</accession>
<comment type="caution">
    <text evidence="2">The sequence shown here is derived from an EMBL/GenBank/DDBJ whole genome shotgun (WGS) entry which is preliminary data.</text>
</comment>
<sequence length="76" mass="8051">MRSTTTHRLSSFRAGASYNDAEERPVVGGISLGQDGVGRSSQNPMTPVSRPTASPESVVCYLVAVAHAILIHTKKV</sequence>
<keyword evidence="3" id="KW-1185">Reference proteome</keyword>
<feature type="compositionally biased region" description="Polar residues" evidence="1">
    <location>
        <begin position="39"/>
        <end position="53"/>
    </location>
</feature>
<organism evidence="2 3">
    <name type="scientific">Elysia crispata</name>
    <name type="common">lettuce slug</name>
    <dbReference type="NCBI Taxonomy" id="231223"/>
    <lineage>
        <taxon>Eukaryota</taxon>
        <taxon>Metazoa</taxon>
        <taxon>Spiralia</taxon>
        <taxon>Lophotrochozoa</taxon>
        <taxon>Mollusca</taxon>
        <taxon>Gastropoda</taxon>
        <taxon>Heterobranchia</taxon>
        <taxon>Euthyneura</taxon>
        <taxon>Panpulmonata</taxon>
        <taxon>Sacoglossa</taxon>
        <taxon>Placobranchoidea</taxon>
        <taxon>Plakobranchidae</taxon>
        <taxon>Elysia</taxon>
    </lineage>
</organism>
<reference evidence="2" key="1">
    <citation type="journal article" date="2023" name="G3 (Bethesda)">
        <title>A reference genome for the long-term kleptoplast-retaining sea slug Elysia crispata morphotype clarki.</title>
        <authorList>
            <person name="Eastman K.E."/>
            <person name="Pendleton A.L."/>
            <person name="Shaikh M.A."/>
            <person name="Suttiyut T."/>
            <person name="Ogas R."/>
            <person name="Tomko P."/>
            <person name="Gavelis G."/>
            <person name="Widhalm J.R."/>
            <person name="Wisecaver J.H."/>
        </authorList>
    </citation>
    <scope>NUCLEOTIDE SEQUENCE</scope>
    <source>
        <strain evidence="2">ECLA1</strain>
    </source>
</reference>
<feature type="region of interest" description="Disordered" evidence="1">
    <location>
        <begin position="23"/>
        <end position="53"/>
    </location>
</feature>
<evidence type="ECO:0000313" key="3">
    <source>
        <dbReference type="Proteomes" id="UP001283361"/>
    </source>
</evidence>
<evidence type="ECO:0000256" key="1">
    <source>
        <dbReference type="SAM" id="MobiDB-lite"/>
    </source>
</evidence>
<gene>
    <name evidence="2" type="ORF">RRG08_004996</name>
</gene>
<evidence type="ECO:0000313" key="2">
    <source>
        <dbReference type="EMBL" id="KAK3793588.1"/>
    </source>
</evidence>
<protein>
    <submittedName>
        <fullName evidence="2">Uncharacterized protein</fullName>
    </submittedName>
</protein>
<dbReference type="AlphaFoldDB" id="A0AAE1E5H7"/>
<proteinExistence type="predicted"/>